<dbReference type="Proteomes" id="UP001286313">
    <property type="component" value="Unassembled WGS sequence"/>
</dbReference>
<proteinExistence type="predicted"/>
<feature type="region of interest" description="Disordered" evidence="1">
    <location>
        <begin position="63"/>
        <end position="88"/>
    </location>
</feature>
<evidence type="ECO:0000256" key="1">
    <source>
        <dbReference type="SAM" id="MobiDB-lite"/>
    </source>
</evidence>
<evidence type="ECO:0000313" key="2">
    <source>
        <dbReference type="EMBL" id="KAK3888510.1"/>
    </source>
</evidence>
<reference evidence="2" key="1">
    <citation type="submission" date="2023-10" db="EMBL/GenBank/DDBJ databases">
        <title>Genome assemblies of two species of porcelain crab, Petrolisthes cinctipes and Petrolisthes manimaculis (Anomura: Porcellanidae).</title>
        <authorList>
            <person name="Angst P."/>
        </authorList>
    </citation>
    <scope>NUCLEOTIDE SEQUENCE</scope>
    <source>
        <strain evidence="2">PB745_01</strain>
        <tissue evidence="2">Gill</tissue>
    </source>
</reference>
<feature type="region of interest" description="Disordered" evidence="1">
    <location>
        <begin position="36"/>
        <end position="55"/>
    </location>
</feature>
<feature type="compositionally biased region" description="Low complexity" evidence="1">
    <location>
        <begin position="69"/>
        <end position="88"/>
    </location>
</feature>
<organism evidence="2 3">
    <name type="scientific">Petrolisthes cinctipes</name>
    <name type="common">Flat porcelain crab</name>
    <dbReference type="NCBI Taxonomy" id="88211"/>
    <lineage>
        <taxon>Eukaryota</taxon>
        <taxon>Metazoa</taxon>
        <taxon>Ecdysozoa</taxon>
        <taxon>Arthropoda</taxon>
        <taxon>Crustacea</taxon>
        <taxon>Multicrustacea</taxon>
        <taxon>Malacostraca</taxon>
        <taxon>Eumalacostraca</taxon>
        <taxon>Eucarida</taxon>
        <taxon>Decapoda</taxon>
        <taxon>Pleocyemata</taxon>
        <taxon>Anomura</taxon>
        <taxon>Galatheoidea</taxon>
        <taxon>Porcellanidae</taxon>
        <taxon>Petrolisthes</taxon>
    </lineage>
</organism>
<comment type="caution">
    <text evidence="2">The sequence shown here is derived from an EMBL/GenBank/DDBJ whole genome shotgun (WGS) entry which is preliminary data.</text>
</comment>
<protein>
    <submittedName>
        <fullName evidence="2">Uncharacterized protein</fullName>
    </submittedName>
</protein>
<evidence type="ECO:0000313" key="3">
    <source>
        <dbReference type="Proteomes" id="UP001286313"/>
    </source>
</evidence>
<accession>A0AAE1G9E1</accession>
<name>A0AAE1G9E1_PETCI</name>
<sequence length="153" mass="16892">MYKLVSVKLSKSEFNHSAHTTHTSSGFLHLCLPSSSHTVTTTTPPPPHKYSPLSTLSTRHTHIPLSKHSNPSTPLHLTTTTTTNTPPLSTLSTRHIHTFIHSPKPFHSPSLPHHHIPPLPTTLLSKHPNPSTFPSPNHHHYSPTPVPAVFLIF</sequence>
<dbReference type="AlphaFoldDB" id="A0AAE1G9E1"/>
<gene>
    <name evidence="2" type="ORF">Pcinc_007448</name>
</gene>
<keyword evidence="3" id="KW-1185">Reference proteome</keyword>
<dbReference type="EMBL" id="JAWQEG010000546">
    <property type="protein sequence ID" value="KAK3888510.1"/>
    <property type="molecule type" value="Genomic_DNA"/>
</dbReference>